<dbReference type="InterPro" id="IPR013320">
    <property type="entry name" value="ConA-like_dom_sf"/>
</dbReference>
<name>A0A4C1SE22_EUMVA</name>
<evidence type="ECO:0000259" key="1">
    <source>
        <dbReference type="Pfam" id="PF00622"/>
    </source>
</evidence>
<dbReference type="InterPro" id="IPR050618">
    <property type="entry name" value="Ubq-SigPath_Reg"/>
</dbReference>
<dbReference type="Gene3D" id="2.60.120.920">
    <property type="match status" value="2"/>
</dbReference>
<comment type="caution">
    <text evidence="2">The sequence shown here is derived from an EMBL/GenBank/DDBJ whole genome shotgun (WGS) entry which is preliminary data.</text>
</comment>
<evidence type="ECO:0000313" key="3">
    <source>
        <dbReference type="Proteomes" id="UP000299102"/>
    </source>
</evidence>
<dbReference type="SUPFAM" id="SSF49899">
    <property type="entry name" value="Concanavalin A-like lectins/glucanases"/>
    <property type="match status" value="1"/>
</dbReference>
<reference evidence="2 3" key="1">
    <citation type="journal article" date="2019" name="Commun. Biol.">
        <title>The bagworm genome reveals a unique fibroin gene that provides high tensile strength.</title>
        <authorList>
            <person name="Kono N."/>
            <person name="Nakamura H."/>
            <person name="Ohtoshi R."/>
            <person name="Tomita M."/>
            <person name="Numata K."/>
            <person name="Arakawa K."/>
        </authorList>
    </citation>
    <scope>NUCLEOTIDE SEQUENCE [LARGE SCALE GENOMIC DNA]</scope>
</reference>
<accession>A0A4C1SE22</accession>
<gene>
    <name evidence="2" type="ORF">EVAR_72057_1</name>
</gene>
<dbReference type="OrthoDB" id="25503at2759"/>
<feature type="domain" description="SPRY" evidence="1">
    <location>
        <begin position="108"/>
        <end position="145"/>
    </location>
</feature>
<organism evidence="2 3">
    <name type="scientific">Eumeta variegata</name>
    <name type="common">Bagworm moth</name>
    <name type="synonym">Eumeta japonica</name>
    <dbReference type="NCBI Taxonomy" id="151549"/>
    <lineage>
        <taxon>Eukaryota</taxon>
        <taxon>Metazoa</taxon>
        <taxon>Ecdysozoa</taxon>
        <taxon>Arthropoda</taxon>
        <taxon>Hexapoda</taxon>
        <taxon>Insecta</taxon>
        <taxon>Pterygota</taxon>
        <taxon>Neoptera</taxon>
        <taxon>Endopterygota</taxon>
        <taxon>Lepidoptera</taxon>
        <taxon>Glossata</taxon>
        <taxon>Ditrysia</taxon>
        <taxon>Tineoidea</taxon>
        <taxon>Psychidae</taxon>
        <taxon>Oiketicinae</taxon>
        <taxon>Eumeta</taxon>
    </lineage>
</organism>
<keyword evidence="3" id="KW-1185">Reference proteome</keyword>
<dbReference type="InterPro" id="IPR003877">
    <property type="entry name" value="SPRY_dom"/>
</dbReference>
<evidence type="ECO:0000313" key="2">
    <source>
        <dbReference type="EMBL" id="GBO99616.1"/>
    </source>
</evidence>
<dbReference type="InterPro" id="IPR043136">
    <property type="entry name" value="B30.2/SPRY_sf"/>
</dbReference>
<proteinExistence type="predicted"/>
<dbReference type="PANTHER" id="PTHR12864">
    <property type="entry name" value="RAN BINDING PROTEIN 9-RELATED"/>
    <property type="match status" value="1"/>
</dbReference>
<dbReference type="Pfam" id="PF00622">
    <property type="entry name" value="SPRY"/>
    <property type="match status" value="1"/>
</dbReference>
<dbReference type="EMBL" id="BGZK01006591">
    <property type="protein sequence ID" value="GBO99616.1"/>
    <property type="molecule type" value="Genomic_DNA"/>
</dbReference>
<sequence>MVQHLILVIMLCIQCPNFNRMKLLYPFVNSDETPFPLCWSAHEKCVSIDLSQNNMCAHFKGKEHNDAAAVRADNPIPTACGIYYFEVGTSKLLAIMVTMAIYILHLDLESYGPTFTEGDIIGCGINFINNCCFFTKNGQHLGIAVIDYRTWFILRLASCLAAERWR</sequence>
<dbReference type="STRING" id="151549.A0A4C1SE22"/>
<dbReference type="AlphaFoldDB" id="A0A4C1SE22"/>
<protein>
    <recommendedName>
        <fullName evidence="1">SPRY domain-containing protein</fullName>
    </recommendedName>
</protein>
<dbReference type="Proteomes" id="UP000299102">
    <property type="component" value="Unassembled WGS sequence"/>
</dbReference>